<sequence>MSSWLTLLLEQNSFDPRVRLELGQQLLNRLLQNQRLPSDSKILNDYCDMVFQWLSGSNFKIGRQNGSGLIGNQIYLIKTKEEINENYS</sequence>
<reference evidence="1 2" key="1">
    <citation type="submission" date="2013-11" db="EMBL/GenBank/DDBJ databases">
        <title>Draft genome of the bovine lungworm Dictyocaulus viviparus.</title>
        <authorList>
            <person name="Mitreva M."/>
        </authorList>
    </citation>
    <scope>NUCLEOTIDE SEQUENCE [LARGE SCALE GENOMIC DNA]</scope>
    <source>
        <strain evidence="1 2">HannoverDv2000</strain>
    </source>
</reference>
<dbReference type="Proteomes" id="UP000053766">
    <property type="component" value="Unassembled WGS sequence"/>
</dbReference>
<keyword evidence="2" id="KW-1185">Reference proteome</keyword>
<accession>A0A0D8Y858</accession>
<dbReference type="STRING" id="29172.A0A0D8Y858"/>
<proteinExistence type="predicted"/>
<reference evidence="2" key="2">
    <citation type="journal article" date="2016" name="Sci. Rep.">
        <title>Dictyocaulus viviparus genome, variome and transcriptome elucidate lungworm biology and support future intervention.</title>
        <authorList>
            <person name="McNulty S.N."/>
            <person name="Strube C."/>
            <person name="Rosa B.A."/>
            <person name="Martin J.C."/>
            <person name="Tyagi R."/>
            <person name="Choi Y.J."/>
            <person name="Wang Q."/>
            <person name="Hallsworth Pepin K."/>
            <person name="Zhang X."/>
            <person name="Ozersky P."/>
            <person name="Wilson R.K."/>
            <person name="Sternberg P.W."/>
            <person name="Gasser R.B."/>
            <person name="Mitreva M."/>
        </authorList>
    </citation>
    <scope>NUCLEOTIDE SEQUENCE [LARGE SCALE GENOMIC DNA]</scope>
    <source>
        <strain evidence="2">HannoverDv2000</strain>
    </source>
</reference>
<name>A0A0D8Y858_DICVI</name>
<gene>
    <name evidence="1" type="ORF">DICVIV_00728</name>
</gene>
<organism evidence="1 2">
    <name type="scientific">Dictyocaulus viviparus</name>
    <name type="common">Bovine lungworm</name>
    <dbReference type="NCBI Taxonomy" id="29172"/>
    <lineage>
        <taxon>Eukaryota</taxon>
        <taxon>Metazoa</taxon>
        <taxon>Ecdysozoa</taxon>
        <taxon>Nematoda</taxon>
        <taxon>Chromadorea</taxon>
        <taxon>Rhabditida</taxon>
        <taxon>Rhabditina</taxon>
        <taxon>Rhabditomorpha</taxon>
        <taxon>Strongyloidea</taxon>
        <taxon>Metastrongylidae</taxon>
        <taxon>Dictyocaulus</taxon>
    </lineage>
</organism>
<evidence type="ECO:0000313" key="2">
    <source>
        <dbReference type="Proteomes" id="UP000053766"/>
    </source>
</evidence>
<dbReference type="EMBL" id="KN716156">
    <property type="protein sequence ID" value="KJH53043.1"/>
    <property type="molecule type" value="Genomic_DNA"/>
</dbReference>
<protein>
    <submittedName>
        <fullName evidence="1">Uncharacterized protein</fullName>
    </submittedName>
</protein>
<evidence type="ECO:0000313" key="1">
    <source>
        <dbReference type="EMBL" id="KJH53043.1"/>
    </source>
</evidence>
<dbReference type="AlphaFoldDB" id="A0A0D8Y858"/>
<dbReference type="OrthoDB" id="46159at2759"/>